<dbReference type="Proteomes" id="UP000193781">
    <property type="component" value="Unassembled WGS sequence"/>
</dbReference>
<protein>
    <submittedName>
        <fullName evidence="1">Uncharacterized protein</fullName>
    </submittedName>
</protein>
<dbReference type="OrthoDB" id="4728330at2"/>
<reference evidence="1 2" key="1">
    <citation type="submission" date="2016-01" db="EMBL/GenBank/DDBJ databases">
        <title>The new phylogeny of the genus Mycobacterium.</title>
        <authorList>
            <person name="Tarcisio F."/>
            <person name="Conor M."/>
            <person name="Antonella G."/>
            <person name="Elisabetta G."/>
            <person name="Giulia F.S."/>
            <person name="Sara T."/>
            <person name="Anna F."/>
            <person name="Clotilde B."/>
            <person name="Roberto B."/>
            <person name="Veronica D.S."/>
            <person name="Fabio R."/>
            <person name="Monica P."/>
            <person name="Olivier J."/>
            <person name="Enrico T."/>
            <person name="Nicola S."/>
        </authorList>
    </citation>
    <scope>NUCLEOTIDE SEQUENCE [LARGE SCALE GENOMIC DNA]</scope>
    <source>
        <strain evidence="1 2">DSM 44803</strain>
    </source>
</reference>
<name>A0A1X1ZET8_9MYCO</name>
<dbReference type="EMBL" id="LQPH01000125">
    <property type="protein sequence ID" value="ORW21838.1"/>
    <property type="molecule type" value="Genomic_DNA"/>
</dbReference>
<keyword evidence="2" id="KW-1185">Reference proteome</keyword>
<organism evidence="1 2">
    <name type="scientific">Mycobacterium nebraskense</name>
    <dbReference type="NCBI Taxonomy" id="244292"/>
    <lineage>
        <taxon>Bacteria</taxon>
        <taxon>Bacillati</taxon>
        <taxon>Actinomycetota</taxon>
        <taxon>Actinomycetes</taxon>
        <taxon>Mycobacteriales</taxon>
        <taxon>Mycobacteriaceae</taxon>
        <taxon>Mycobacterium</taxon>
    </lineage>
</organism>
<sequence>MSSAVAEHPVIASVDDNGTERITVFDDDTSVICGAFRPAGHLYWRLYLAATVASAGCPAPQIPPPHVLAARREDACRWVELIAHLYTHPAAVGS</sequence>
<evidence type="ECO:0000313" key="1">
    <source>
        <dbReference type="EMBL" id="ORW21838.1"/>
    </source>
</evidence>
<comment type="caution">
    <text evidence="1">The sequence shown here is derived from an EMBL/GenBank/DDBJ whole genome shotgun (WGS) entry which is preliminary data.</text>
</comment>
<accession>A0A1X1ZET8</accession>
<dbReference type="AlphaFoldDB" id="A0A1X1ZET8"/>
<dbReference type="RefSeq" id="WP_007172369.1">
    <property type="nucleotide sequence ID" value="NZ_JACKSS010000170.1"/>
</dbReference>
<proteinExistence type="predicted"/>
<gene>
    <name evidence="1" type="ORF">AWC17_05655</name>
</gene>
<dbReference type="GeneID" id="29696760"/>
<evidence type="ECO:0000313" key="2">
    <source>
        <dbReference type="Proteomes" id="UP000193781"/>
    </source>
</evidence>